<dbReference type="HOGENOM" id="CLU_056776_7_1_1"/>
<dbReference type="InterPro" id="IPR011146">
    <property type="entry name" value="HIT-like"/>
</dbReference>
<organism evidence="3 4">
    <name type="scientific">Anncaliia algerae PRA339</name>
    <dbReference type="NCBI Taxonomy" id="1288291"/>
    <lineage>
        <taxon>Eukaryota</taxon>
        <taxon>Fungi</taxon>
        <taxon>Fungi incertae sedis</taxon>
        <taxon>Microsporidia</taxon>
        <taxon>Tubulinosematoidea</taxon>
        <taxon>Tubulinosematidae</taxon>
        <taxon>Anncaliia</taxon>
    </lineage>
</organism>
<dbReference type="Gene3D" id="3.30.428.10">
    <property type="entry name" value="HIT-like"/>
    <property type="match status" value="1"/>
</dbReference>
<dbReference type="InterPro" id="IPR051884">
    <property type="entry name" value="Bis(5'-adenosyl)-TPase_reg"/>
</dbReference>
<protein>
    <recommendedName>
        <fullName evidence="2">HIT domain-containing protein</fullName>
    </recommendedName>
</protein>
<accession>A0A059F0Z5</accession>
<dbReference type="PROSITE" id="PS00892">
    <property type="entry name" value="HIT_1"/>
    <property type="match status" value="1"/>
</dbReference>
<feature type="short sequence motif" description="Histidine triad motif" evidence="1">
    <location>
        <begin position="95"/>
        <end position="99"/>
    </location>
</feature>
<dbReference type="PANTHER" id="PTHR46243:SF1">
    <property type="entry name" value="BIS(5'-ADENOSYL)-TRIPHOSPHATASE"/>
    <property type="match status" value="1"/>
</dbReference>
<dbReference type="SUPFAM" id="SSF54197">
    <property type="entry name" value="HIT-like"/>
    <property type="match status" value="1"/>
</dbReference>
<reference evidence="4" key="1">
    <citation type="submission" date="2013-02" db="EMBL/GenBank/DDBJ databases">
        <authorList>
            <consortium name="The Broad Institute Genome Sequencing Platform"/>
            <person name="Cuomo C."/>
            <person name="Becnel J."/>
            <person name="Sanscrainte N."/>
            <person name="Walker B."/>
            <person name="Young S.K."/>
            <person name="Zeng Q."/>
            <person name="Gargeya S."/>
            <person name="Fitzgerald M."/>
            <person name="Haas B."/>
            <person name="Abouelleil A."/>
            <person name="Alvarado L."/>
            <person name="Arachchi H.M."/>
            <person name="Berlin A.M."/>
            <person name="Chapman S.B."/>
            <person name="Dewar J."/>
            <person name="Goldberg J."/>
            <person name="Griggs A."/>
            <person name="Gujja S."/>
            <person name="Hansen M."/>
            <person name="Howarth C."/>
            <person name="Imamovic A."/>
            <person name="Larimer J."/>
            <person name="McCowan C."/>
            <person name="Murphy C."/>
            <person name="Neiman D."/>
            <person name="Pearson M."/>
            <person name="Priest M."/>
            <person name="Roberts A."/>
            <person name="Saif S."/>
            <person name="Shea T."/>
            <person name="Sisk P."/>
            <person name="Sykes S."/>
            <person name="Wortman J."/>
            <person name="Nusbaum C."/>
            <person name="Birren B."/>
        </authorList>
    </citation>
    <scope>NUCLEOTIDE SEQUENCE [LARGE SCALE GENOMIC DNA]</scope>
    <source>
        <strain evidence="4">PRA339</strain>
    </source>
</reference>
<evidence type="ECO:0000313" key="3">
    <source>
        <dbReference type="EMBL" id="KCZ80659.1"/>
    </source>
</evidence>
<proteinExistence type="predicted"/>
<feature type="domain" description="HIT" evidence="2">
    <location>
        <begin position="6"/>
        <end position="110"/>
    </location>
</feature>
<dbReference type="EMBL" id="KK365168">
    <property type="protein sequence ID" value="KCZ80659.1"/>
    <property type="molecule type" value="Genomic_DNA"/>
</dbReference>
<evidence type="ECO:0000313" key="4">
    <source>
        <dbReference type="Proteomes" id="UP000030655"/>
    </source>
</evidence>
<sequence length="137" mass="15957">MVSDDMMFDIYPIHKDTIIYKTEHSFIFTSDQPLVKYHLLISPNKIKRRLKDLDKKEMLDLGKCVMASVKVLKKICGKYTIALQDGKSAGQSVFHLHFHVIPISKGKIEMERKKLTHEEMVELANELRPLFNEILNE</sequence>
<reference evidence="3 4" key="2">
    <citation type="submission" date="2014-03" db="EMBL/GenBank/DDBJ databases">
        <title>The Genome Sequence of Anncaliia algerae insect isolate PRA339.</title>
        <authorList>
            <consortium name="The Broad Institute Genome Sequencing Platform"/>
            <consortium name="The Broad Institute Genome Sequencing Center for Infectious Disease"/>
            <person name="Cuomo C."/>
            <person name="Becnel J."/>
            <person name="Sanscrainte N."/>
            <person name="Walker B."/>
            <person name="Young S.K."/>
            <person name="Zeng Q."/>
            <person name="Gargeya S."/>
            <person name="Fitzgerald M."/>
            <person name="Haas B."/>
            <person name="Abouelleil A."/>
            <person name="Alvarado L."/>
            <person name="Arachchi H.M."/>
            <person name="Berlin A.M."/>
            <person name="Chapman S.B."/>
            <person name="Dewar J."/>
            <person name="Goldberg J."/>
            <person name="Griggs A."/>
            <person name="Gujja S."/>
            <person name="Hansen M."/>
            <person name="Howarth C."/>
            <person name="Imamovic A."/>
            <person name="Larimer J."/>
            <person name="McCowan C."/>
            <person name="Murphy C."/>
            <person name="Neiman D."/>
            <person name="Pearson M."/>
            <person name="Priest M."/>
            <person name="Roberts A."/>
            <person name="Saif S."/>
            <person name="Shea T."/>
            <person name="Sisk P."/>
            <person name="Sykes S."/>
            <person name="Wortman J."/>
            <person name="Nusbaum C."/>
            <person name="Birren B."/>
        </authorList>
    </citation>
    <scope>NUCLEOTIDE SEQUENCE [LARGE SCALE GENOMIC DNA]</scope>
    <source>
        <strain evidence="3 4">PRA339</strain>
    </source>
</reference>
<dbReference type="GO" id="GO:0003824">
    <property type="term" value="F:catalytic activity"/>
    <property type="evidence" value="ECO:0007669"/>
    <property type="project" value="InterPro"/>
</dbReference>
<dbReference type="Proteomes" id="UP000030655">
    <property type="component" value="Unassembled WGS sequence"/>
</dbReference>
<dbReference type="InterPro" id="IPR019808">
    <property type="entry name" value="Histidine_triad_CS"/>
</dbReference>
<gene>
    <name evidence="3" type="ORF">H312_01915</name>
</gene>
<keyword evidence="4" id="KW-1185">Reference proteome</keyword>
<dbReference type="Pfam" id="PF01230">
    <property type="entry name" value="HIT"/>
    <property type="match status" value="1"/>
</dbReference>
<name>A0A059F0Z5_9MICR</name>
<dbReference type="PROSITE" id="PS51084">
    <property type="entry name" value="HIT_2"/>
    <property type="match status" value="1"/>
</dbReference>
<dbReference type="InterPro" id="IPR036265">
    <property type="entry name" value="HIT-like_sf"/>
</dbReference>
<dbReference type="AlphaFoldDB" id="A0A059F0Z5"/>
<dbReference type="STRING" id="1288291.A0A059F0Z5"/>
<dbReference type="VEuPathDB" id="MicrosporidiaDB:H312_01915"/>
<dbReference type="OrthoDB" id="680339at2759"/>
<dbReference type="PANTHER" id="PTHR46243">
    <property type="entry name" value="BIS(5'-ADENOSYL)-TRIPHOSPHATASE"/>
    <property type="match status" value="1"/>
</dbReference>
<evidence type="ECO:0000256" key="1">
    <source>
        <dbReference type="PROSITE-ProRule" id="PRU00464"/>
    </source>
</evidence>
<evidence type="ECO:0000259" key="2">
    <source>
        <dbReference type="PROSITE" id="PS51084"/>
    </source>
</evidence>